<evidence type="ECO:0000313" key="1">
    <source>
        <dbReference type="EMBL" id="KKN70246.1"/>
    </source>
</evidence>
<comment type="caution">
    <text evidence="1">The sequence shown here is derived from an EMBL/GenBank/DDBJ whole genome shotgun (WGS) entry which is preliminary data.</text>
</comment>
<organism evidence="1">
    <name type="scientific">marine sediment metagenome</name>
    <dbReference type="NCBI Taxonomy" id="412755"/>
    <lineage>
        <taxon>unclassified sequences</taxon>
        <taxon>metagenomes</taxon>
        <taxon>ecological metagenomes</taxon>
    </lineage>
</organism>
<name>A0A0F9V9I5_9ZZZZ</name>
<gene>
    <name evidence="1" type="ORF">LCGC14_0432710</name>
</gene>
<reference evidence="1" key="1">
    <citation type="journal article" date="2015" name="Nature">
        <title>Complex archaea that bridge the gap between prokaryotes and eukaryotes.</title>
        <authorList>
            <person name="Spang A."/>
            <person name="Saw J.H."/>
            <person name="Jorgensen S.L."/>
            <person name="Zaremba-Niedzwiedzka K."/>
            <person name="Martijn J."/>
            <person name="Lind A.E."/>
            <person name="van Eijk R."/>
            <person name="Schleper C."/>
            <person name="Guy L."/>
            <person name="Ettema T.J."/>
        </authorList>
    </citation>
    <scope>NUCLEOTIDE SEQUENCE</scope>
</reference>
<proteinExistence type="predicted"/>
<dbReference type="AlphaFoldDB" id="A0A0F9V9I5"/>
<accession>A0A0F9V9I5</accession>
<sequence length="61" mass="7072">MKQTTLTCNYCNKEFEYEIEIGDGYKEEDGTTHICANPECTVYALYQVPMEGMPKKNKTIR</sequence>
<dbReference type="EMBL" id="LAZR01000407">
    <property type="protein sequence ID" value="KKN70246.1"/>
    <property type="molecule type" value="Genomic_DNA"/>
</dbReference>
<protein>
    <submittedName>
        <fullName evidence="1">Uncharacterized protein</fullName>
    </submittedName>
</protein>